<reference evidence="1" key="1">
    <citation type="submission" date="2022-12" db="EMBL/GenBank/DDBJ databases">
        <authorList>
            <person name="Webb A."/>
        </authorList>
    </citation>
    <scope>NUCLEOTIDE SEQUENCE</scope>
    <source>
        <strain evidence="1">Hp1</strain>
    </source>
</reference>
<name>A0AAV0SY77_HYABA</name>
<comment type="caution">
    <text evidence="1">The sequence shown here is derived from an EMBL/GenBank/DDBJ whole genome shotgun (WGS) entry which is preliminary data.</text>
</comment>
<dbReference type="Proteomes" id="UP001162031">
    <property type="component" value="Unassembled WGS sequence"/>
</dbReference>
<organism evidence="1 2">
    <name type="scientific">Hyaloperonospora brassicae</name>
    <name type="common">Brassica downy mildew</name>
    <name type="synonym">Peronospora brassicae</name>
    <dbReference type="NCBI Taxonomy" id="162125"/>
    <lineage>
        <taxon>Eukaryota</taxon>
        <taxon>Sar</taxon>
        <taxon>Stramenopiles</taxon>
        <taxon>Oomycota</taxon>
        <taxon>Peronosporomycetes</taxon>
        <taxon>Peronosporales</taxon>
        <taxon>Peronosporaceae</taxon>
        <taxon>Hyaloperonospora</taxon>
    </lineage>
</organism>
<accession>A0AAV0SY77</accession>
<keyword evidence="2" id="KW-1185">Reference proteome</keyword>
<dbReference type="AlphaFoldDB" id="A0AAV0SY77"/>
<dbReference type="EMBL" id="CANTFL010000073">
    <property type="protein sequence ID" value="CAI5710807.1"/>
    <property type="molecule type" value="Genomic_DNA"/>
</dbReference>
<sequence>MSSNDALTFDEGSERNQYFHAYLVANLRPVDAAVALHLGQKVSGQEEAMKNIEQEQFAKLFAHGKTPDGLQKVWLSSDNHNPSDAPSIKAIIQDYKKYYDHMKTLAKKEQ</sequence>
<protein>
    <submittedName>
        <fullName evidence="1">Uncharacterized protein</fullName>
    </submittedName>
</protein>
<evidence type="ECO:0000313" key="1">
    <source>
        <dbReference type="EMBL" id="CAI5710807.1"/>
    </source>
</evidence>
<gene>
    <name evidence="1" type="ORF">HBR001_LOCUS535</name>
</gene>
<evidence type="ECO:0000313" key="2">
    <source>
        <dbReference type="Proteomes" id="UP001162031"/>
    </source>
</evidence>
<proteinExistence type="predicted"/>